<dbReference type="GO" id="GO:0000160">
    <property type="term" value="P:phosphorelay signal transduction system"/>
    <property type="evidence" value="ECO:0007669"/>
    <property type="project" value="InterPro"/>
</dbReference>
<dbReference type="PROSITE" id="PS50110">
    <property type="entry name" value="RESPONSE_REGULATORY"/>
    <property type="match status" value="1"/>
</dbReference>
<dbReference type="PROSITE" id="PS00622">
    <property type="entry name" value="HTH_LUXR_1"/>
    <property type="match status" value="1"/>
</dbReference>
<dbReference type="AlphaFoldDB" id="A0AAW9T7K9"/>
<evidence type="ECO:0000259" key="7">
    <source>
        <dbReference type="PROSITE" id="PS50110"/>
    </source>
</evidence>
<sequence>MEKSKSILIIDDHPIVLAGLQTLISQDGLYTKIRCASNLQSAKEIIERENIDTIIIDLELSNENGLVLIKLLHHEHPKTKIVVYTMHQEIWTIRQLMSEDADAIVLKGDNPQELLTALHKIEDGKGYYSQQFVRLINQQNTRQANLSSREMEVLEYITDGHSTNAIAQELNISTNTVEFHRHNLMHKLQVGNVAQMVKKAMQMGLEFIKH</sequence>
<dbReference type="Pfam" id="PF00072">
    <property type="entry name" value="Response_reg"/>
    <property type="match status" value="1"/>
</dbReference>
<comment type="caution">
    <text evidence="8">The sequence shown here is derived from an EMBL/GenBank/DDBJ whole genome shotgun (WGS) entry which is preliminary data.</text>
</comment>
<dbReference type="InterPro" id="IPR000792">
    <property type="entry name" value="Tscrpt_reg_LuxR_C"/>
</dbReference>
<dbReference type="CDD" id="cd06170">
    <property type="entry name" value="LuxR_C_like"/>
    <property type="match status" value="1"/>
</dbReference>
<evidence type="ECO:0000256" key="4">
    <source>
        <dbReference type="ARBA" id="ARBA00023163"/>
    </source>
</evidence>
<feature type="modified residue" description="4-aspartylphosphate" evidence="5">
    <location>
        <position position="57"/>
    </location>
</feature>
<reference evidence="9" key="1">
    <citation type="submission" date="2019-09" db="EMBL/GenBank/DDBJ databases">
        <title>Distinct polysaccharide growth profiles of human intestinal Prevotella copri isolates.</title>
        <authorList>
            <person name="Fehlner-Peach H."/>
            <person name="Magnabosco C."/>
            <person name="Raghavan V."/>
            <person name="Scher J.U."/>
            <person name="Tett A."/>
            <person name="Cox L.M."/>
            <person name="Gottsegen C."/>
            <person name="Watters A."/>
            <person name="Wiltshire- Gordon J.D."/>
            <person name="Segata N."/>
            <person name="Bonneau R."/>
            <person name="Littman D.R."/>
        </authorList>
    </citation>
    <scope>NUCLEOTIDE SEQUENCE [LARGE SCALE GENOMIC DNA]</scope>
    <source>
        <strain evidence="9">iAP146</strain>
    </source>
</reference>
<dbReference type="CDD" id="cd17535">
    <property type="entry name" value="REC_NarL-like"/>
    <property type="match status" value="1"/>
</dbReference>
<dbReference type="InterPro" id="IPR039420">
    <property type="entry name" value="WalR-like"/>
</dbReference>
<organism evidence="8 9">
    <name type="scientific">Segatella copri</name>
    <dbReference type="NCBI Taxonomy" id="165179"/>
    <lineage>
        <taxon>Bacteria</taxon>
        <taxon>Pseudomonadati</taxon>
        <taxon>Bacteroidota</taxon>
        <taxon>Bacteroidia</taxon>
        <taxon>Bacteroidales</taxon>
        <taxon>Prevotellaceae</taxon>
        <taxon>Segatella</taxon>
    </lineage>
</organism>
<name>A0AAW9T7K9_9BACT</name>
<dbReference type="InterPro" id="IPR016032">
    <property type="entry name" value="Sig_transdc_resp-reg_C-effctor"/>
</dbReference>
<dbReference type="GO" id="GO:0003677">
    <property type="term" value="F:DNA binding"/>
    <property type="evidence" value="ECO:0007669"/>
    <property type="project" value="UniProtKB-KW"/>
</dbReference>
<feature type="domain" description="Response regulatory" evidence="7">
    <location>
        <begin position="6"/>
        <end position="122"/>
    </location>
</feature>
<dbReference type="InterPro" id="IPR058245">
    <property type="entry name" value="NreC/VraR/RcsB-like_REC"/>
</dbReference>
<proteinExistence type="predicted"/>
<dbReference type="SMART" id="SM00448">
    <property type="entry name" value="REC"/>
    <property type="match status" value="1"/>
</dbReference>
<evidence type="ECO:0000256" key="2">
    <source>
        <dbReference type="ARBA" id="ARBA00023015"/>
    </source>
</evidence>
<keyword evidence="1 5" id="KW-0597">Phosphoprotein</keyword>
<accession>A0AAW9T7K9</accession>
<dbReference type="RefSeq" id="WP_153084986.1">
    <property type="nucleotide sequence ID" value="NZ_VZAM01000049.1"/>
</dbReference>
<dbReference type="InterPro" id="IPR036388">
    <property type="entry name" value="WH-like_DNA-bd_sf"/>
</dbReference>
<dbReference type="EMBL" id="VZCR01000027">
    <property type="protein sequence ID" value="MQN31225.1"/>
    <property type="molecule type" value="Genomic_DNA"/>
</dbReference>
<dbReference type="Proteomes" id="UP000420707">
    <property type="component" value="Unassembled WGS sequence"/>
</dbReference>
<dbReference type="InterPro" id="IPR011006">
    <property type="entry name" value="CheY-like_superfamily"/>
</dbReference>
<dbReference type="PANTHER" id="PTHR43214:SF41">
    <property type="entry name" value="NITRATE_NITRITE RESPONSE REGULATOR PROTEIN NARP"/>
    <property type="match status" value="1"/>
</dbReference>
<dbReference type="SUPFAM" id="SSF46894">
    <property type="entry name" value="C-terminal effector domain of the bipartite response regulators"/>
    <property type="match status" value="1"/>
</dbReference>
<dbReference type="Pfam" id="PF00196">
    <property type="entry name" value="GerE"/>
    <property type="match status" value="1"/>
</dbReference>
<dbReference type="SUPFAM" id="SSF52172">
    <property type="entry name" value="CheY-like"/>
    <property type="match status" value="1"/>
</dbReference>
<keyword evidence="4" id="KW-0804">Transcription</keyword>
<dbReference type="PROSITE" id="PS50043">
    <property type="entry name" value="HTH_LUXR_2"/>
    <property type="match status" value="1"/>
</dbReference>
<dbReference type="PRINTS" id="PR00038">
    <property type="entry name" value="HTHLUXR"/>
</dbReference>
<dbReference type="InterPro" id="IPR001789">
    <property type="entry name" value="Sig_transdc_resp-reg_receiver"/>
</dbReference>
<keyword evidence="2" id="KW-0805">Transcription regulation</keyword>
<evidence type="ECO:0000313" key="9">
    <source>
        <dbReference type="Proteomes" id="UP000420707"/>
    </source>
</evidence>
<dbReference type="PANTHER" id="PTHR43214">
    <property type="entry name" value="TWO-COMPONENT RESPONSE REGULATOR"/>
    <property type="match status" value="1"/>
</dbReference>
<evidence type="ECO:0000313" key="8">
    <source>
        <dbReference type="EMBL" id="MQN31225.1"/>
    </source>
</evidence>
<feature type="domain" description="HTH luxR-type" evidence="6">
    <location>
        <begin position="139"/>
        <end position="204"/>
    </location>
</feature>
<gene>
    <name evidence="8" type="ORF">F7D90_04510</name>
</gene>
<dbReference type="Gene3D" id="1.10.10.10">
    <property type="entry name" value="Winged helix-like DNA-binding domain superfamily/Winged helix DNA-binding domain"/>
    <property type="match status" value="1"/>
</dbReference>
<dbReference type="Gene3D" id="3.40.50.2300">
    <property type="match status" value="1"/>
</dbReference>
<dbReference type="GO" id="GO:0006355">
    <property type="term" value="P:regulation of DNA-templated transcription"/>
    <property type="evidence" value="ECO:0007669"/>
    <property type="project" value="InterPro"/>
</dbReference>
<evidence type="ECO:0000259" key="6">
    <source>
        <dbReference type="PROSITE" id="PS50043"/>
    </source>
</evidence>
<keyword evidence="3" id="KW-0238">DNA-binding</keyword>
<protein>
    <submittedName>
        <fullName evidence="8">Response regulator transcription factor</fullName>
    </submittedName>
</protein>
<evidence type="ECO:0000256" key="1">
    <source>
        <dbReference type="ARBA" id="ARBA00022553"/>
    </source>
</evidence>
<dbReference type="SMART" id="SM00421">
    <property type="entry name" value="HTH_LUXR"/>
    <property type="match status" value="1"/>
</dbReference>
<evidence type="ECO:0000256" key="3">
    <source>
        <dbReference type="ARBA" id="ARBA00023125"/>
    </source>
</evidence>
<evidence type="ECO:0000256" key="5">
    <source>
        <dbReference type="PROSITE-ProRule" id="PRU00169"/>
    </source>
</evidence>